<evidence type="ECO:0008006" key="3">
    <source>
        <dbReference type="Google" id="ProtNLM"/>
    </source>
</evidence>
<accession>A0AAV1LCK9</accession>
<dbReference type="AlphaFoldDB" id="A0AAV1LCK9"/>
<gene>
    <name evidence="1" type="ORF">PARMNEM_LOCUS12921</name>
</gene>
<evidence type="ECO:0000313" key="1">
    <source>
        <dbReference type="EMBL" id="CAK1593083.1"/>
    </source>
</evidence>
<dbReference type="Proteomes" id="UP001314205">
    <property type="component" value="Unassembled WGS sequence"/>
</dbReference>
<sequence length="128" mass="14624">MPVVEVPSEVRENFKHLVLADKQFDKPTNIDMLLGAELFHKIYDGQHLEIGPGLPVALHSVFGWVLTGKIDHSCHPPPMVSSLVTSTRLLNDVVKRFWEVEEPPKTFISNPEDVKCEELYREVYVTQE</sequence>
<proteinExistence type="predicted"/>
<name>A0AAV1LCK9_9NEOP</name>
<protein>
    <recommendedName>
        <fullName evidence="3">Peptidase aspartic putative domain-containing protein</fullName>
    </recommendedName>
</protein>
<organism evidence="1 2">
    <name type="scientific">Parnassius mnemosyne</name>
    <name type="common">clouded apollo</name>
    <dbReference type="NCBI Taxonomy" id="213953"/>
    <lineage>
        <taxon>Eukaryota</taxon>
        <taxon>Metazoa</taxon>
        <taxon>Ecdysozoa</taxon>
        <taxon>Arthropoda</taxon>
        <taxon>Hexapoda</taxon>
        <taxon>Insecta</taxon>
        <taxon>Pterygota</taxon>
        <taxon>Neoptera</taxon>
        <taxon>Endopterygota</taxon>
        <taxon>Lepidoptera</taxon>
        <taxon>Glossata</taxon>
        <taxon>Ditrysia</taxon>
        <taxon>Papilionoidea</taxon>
        <taxon>Papilionidae</taxon>
        <taxon>Parnassiinae</taxon>
        <taxon>Parnassini</taxon>
        <taxon>Parnassius</taxon>
        <taxon>Driopa</taxon>
    </lineage>
</organism>
<reference evidence="1 2" key="1">
    <citation type="submission" date="2023-11" db="EMBL/GenBank/DDBJ databases">
        <authorList>
            <person name="Hedman E."/>
            <person name="Englund M."/>
            <person name="Stromberg M."/>
            <person name="Nyberg Akerstrom W."/>
            <person name="Nylinder S."/>
            <person name="Jareborg N."/>
            <person name="Kallberg Y."/>
            <person name="Kronander E."/>
        </authorList>
    </citation>
    <scope>NUCLEOTIDE SEQUENCE [LARGE SCALE GENOMIC DNA]</scope>
</reference>
<comment type="caution">
    <text evidence="1">The sequence shown here is derived from an EMBL/GenBank/DDBJ whole genome shotgun (WGS) entry which is preliminary data.</text>
</comment>
<keyword evidence="2" id="KW-1185">Reference proteome</keyword>
<dbReference type="EMBL" id="CAVLGL010000088">
    <property type="protein sequence ID" value="CAK1593083.1"/>
    <property type="molecule type" value="Genomic_DNA"/>
</dbReference>
<evidence type="ECO:0000313" key="2">
    <source>
        <dbReference type="Proteomes" id="UP001314205"/>
    </source>
</evidence>